<evidence type="ECO:0000313" key="2">
    <source>
        <dbReference type="Proteomes" id="UP000015530"/>
    </source>
</evidence>
<evidence type="ECO:0000313" key="1">
    <source>
        <dbReference type="EMBL" id="EQB52726.1"/>
    </source>
</evidence>
<dbReference type="AlphaFoldDB" id="T0LM04"/>
<reference evidence="2" key="1">
    <citation type="journal article" date="2013" name="Mol. Plant Microbe Interact.">
        <title>Global aspects of pacC regulation of pathogenicity genes in Colletotrichum gloeosporioides as revealed by transcriptome analysis.</title>
        <authorList>
            <person name="Alkan N."/>
            <person name="Meng X."/>
            <person name="Friedlander G."/>
            <person name="Reuveni E."/>
            <person name="Sukno S."/>
            <person name="Sherman A."/>
            <person name="Thon M."/>
            <person name="Fluhr R."/>
            <person name="Prusky D."/>
        </authorList>
    </citation>
    <scope>NUCLEOTIDE SEQUENCE [LARGE SCALE GENOMIC DNA]</scope>
    <source>
        <strain evidence="2">Cg-14</strain>
    </source>
</reference>
<dbReference type="HOGENOM" id="CLU_3406332_0_0_1"/>
<organism evidence="1 2">
    <name type="scientific">Colletotrichum gloeosporioides (strain Cg-14)</name>
    <name type="common">Anthracnose fungus</name>
    <name type="synonym">Glomerella cingulata</name>
    <dbReference type="NCBI Taxonomy" id="1237896"/>
    <lineage>
        <taxon>Eukaryota</taxon>
        <taxon>Fungi</taxon>
        <taxon>Dikarya</taxon>
        <taxon>Ascomycota</taxon>
        <taxon>Pezizomycotina</taxon>
        <taxon>Sordariomycetes</taxon>
        <taxon>Hypocreomycetidae</taxon>
        <taxon>Glomerellales</taxon>
        <taxon>Glomerellaceae</taxon>
        <taxon>Colletotrichum</taxon>
        <taxon>Colletotrichum gloeosporioides species complex</taxon>
    </lineage>
</organism>
<dbReference type="Proteomes" id="UP000015530">
    <property type="component" value="Unassembled WGS sequence"/>
</dbReference>
<dbReference type="EMBL" id="AMYD01001533">
    <property type="protein sequence ID" value="EQB52726.1"/>
    <property type="molecule type" value="Genomic_DNA"/>
</dbReference>
<name>T0LM04_COLGC</name>
<comment type="caution">
    <text evidence="1">The sequence shown here is derived from an EMBL/GenBank/DDBJ whole genome shotgun (WGS) entry which is preliminary data.</text>
</comment>
<sequence length="30" mass="2985">MSLPEADGCFPSAVAAGVSQPVSLPSKELP</sequence>
<accession>T0LM04</accession>
<protein>
    <submittedName>
        <fullName evidence="1">Uncharacterized protein</fullName>
    </submittedName>
</protein>
<proteinExistence type="predicted"/>
<gene>
    <name evidence="1" type="ORF">CGLO_07626</name>
</gene>